<protein>
    <recommendedName>
        <fullName evidence="5">DUF4179 domain-containing protein</fullName>
    </recommendedName>
</protein>
<evidence type="ECO:0000313" key="4">
    <source>
        <dbReference type="Proteomes" id="UP000652231"/>
    </source>
</evidence>
<sequence length="186" mass="21570">MKDQQFDANLKALFNREQLPMKEPADGHKLRFMEKLNDHQKNKKPSINYLHFAKPLAIAASFLILFTFIFPFFNTSNQEADLASISPEMAQTQAFFTSTINRELNLLKNSHSPETSILIEDALNQMTVLENEYDKLKVELVKSGNDERIIYAMITNFQNRIDLLKQVLEQIEHIKNLNTENHETTV</sequence>
<feature type="transmembrane region" description="Helical" evidence="2">
    <location>
        <begin position="52"/>
        <end position="73"/>
    </location>
</feature>
<dbReference type="RefSeq" id="WP_229741406.1">
    <property type="nucleotide sequence ID" value="NZ_BMGK01000006.1"/>
</dbReference>
<reference evidence="3" key="2">
    <citation type="submission" date="2020-09" db="EMBL/GenBank/DDBJ databases">
        <authorList>
            <person name="Sun Q."/>
            <person name="Zhou Y."/>
        </authorList>
    </citation>
    <scope>NUCLEOTIDE SEQUENCE</scope>
    <source>
        <strain evidence="3">CGMCC 1.12924</strain>
    </source>
</reference>
<keyword evidence="2" id="KW-0472">Membrane</keyword>
<comment type="caution">
    <text evidence="3">The sequence shown here is derived from an EMBL/GenBank/DDBJ whole genome shotgun (WGS) entry which is preliminary data.</text>
</comment>
<keyword evidence="2" id="KW-0812">Transmembrane</keyword>
<proteinExistence type="predicted"/>
<dbReference type="EMBL" id="BMGK01000006">
    <property type="protein sequence ID" value="GGD93248.1"/>
    <property type="molecule type" value="Genomic_DNA"/>
</dbReference>
<keyword evidence="2" id="KW-1133">Transmembrane helix</keyword>
<gene>
    <name evidence="3" type="ORF">GCM10011312_16230</name>
</gene>
<keyword evidence="1" id="KW-0175">Coiled coil</keyword>
<dbReference type="AlphaFoldDB" id="A0A8J2Y8H7"/>
<evidence type="ECO:0000256" key="1">
    <source>
        <dbReference type="SAM" id="Coils"/>
    </source>
</evidence>
<organism evidence="3 4">
    <name type="scientific">Planktosalinus lacus</name>
    <dbReference type="NCBI Taxonomy" id="1526573"/>
    <lineage>
        <taxon>Bacteria</taxon>
        <taxon>Pseudomonadati</taxon>
        <taxon>Bacteroidota</taxon>
        <taxon>Flavobacteriia</taxon>
        <taxon>Flavobacteriales</taxon>
        <taxon>Flavobacteriaceae</taxon>
        <taxon>Planktosalinus</taxon>
    </lineage>
</organism>
<evidence type="ECO:0008006" key="5">
    <source>
        <dbReference type="Google" id="ProtNLM"/>
    </source>
</evidence>
<dbReference type="Proteomes" id="UP000652231">
    <property type="component" value="Unassembled WGS sequence"/>
</dbReference>
<feature type="coiled-coil region" evidence="1">
    <location>
        <begin position="119"/>
        <end position="174"/>
    </location>
</feature>
<reference evidence="3" key="1">
    <citation type="journal article" date="2014" name="Int. J. Syst. Evol. Microbiol.">
        <title>Complete genome sequence of Corynebacterium casei LMG S-19264T (=DSM 44701T), isolated from a smear-ripened cheese.</title>
        <authorList>
            <consortium name="US DOE Joint Genome Institute (JGI-PGF)"/>
            <person name="Walter F."/>
            <person name="Albersmeier A."/>
            <person name="Kalinowski J."/>
            <person name="Ruckert C."/>
        </authorList>
    </citation>
    <scope>NUCLEOTIDE SEQUENCE</scope>
    <source>
        <strain evidence="3">CGMCC 1.12924</strain>
    </source>
</reference>
<accession>A0A8J2Y8H7</accession>
<evidence type="ECO:0000313" key="3">
    <source>
        <dbReference type="EMBL" id="GGD93248.1"/>
    </source>
</evidence>
<name>A0A8J2Y8H7_9FLAO</name>
<keyword evidence="4" id="KW-1185">Reference proteome</keyword>
<evidence type="ECO:0000256" key="2">
    <source>
        <dbReference type="SAM" id="Phobius"/>
    </source>
</evidence>